<evidence type="ECO:0000256" key="12">
    <source>
        <dbReference type="ARBA" id="ARBA00023239"/>
    </source>
</evidence>
<feature type="binding site" evidence="18">
    <location>
        <position position="129"/>
    </location>
    <ligand>
        <name>K(+)</name>
        <dbReference type="ChEBI" id="CHEBI:29103"/>
    </ligand>
</feature>
<comment type="similarity">
    <text evidence="18">Belongs to the NnrE/AIBP family.</text>
</comment>
<comment type="similarity">
    <text evidence="17">Belongs to the NnrD/CARKD family.</text>
</comment>
<feature type="domain" description="YjeF C-terminal" evidence="21">
    <location>
        <begin position="233"/>
        <end position="518"/>
    </location>
</feature>
<evidence type="ECO:0000313" key="23">
    <source>
        <dbReference type="EMBL" id="MDD9208103.1"/>
    </source>
</evidence>
<evidence type="ECO:0000313" key="24">
    <source>
        <dbReference type="Proteomes" id="UP001165561"/>
    </source>
</evidence>
<keyword evidence="7 17" id="KW-0067">ATP-binding</keyword>
<comment type="similarity">
    <text evidence="3 19">In the N-terminal section; belongs to the NnrE/AIBP family.</text>
</comment>
<name>A0ABT5U1B6_9MICO</name>
<dbReference type="Proteomes" id="UP001165561">
    <property type="component" value="Unassembled WGS sequence"/>
</dbReference>
<protein>
    <recommendedName>
        <fullName evidence="19">Bifunctional NAD(P)H-hydrate repair enzyme</fullName>
    </recommendedName>
    <alternativeName>
        <fullName evidence="19">Nicotinamide nucleotide repair protein</fullName>
    </alternativeName>
    <domain>
        <recommendedName>
            <fullName evidence="19">ADP-dependent (S)-NAD(P)H-hydrate dehydratase</fullName>
            <ecNumber evidence="19">4.2.1.136</ecNumber>
        </recommendedName>
        <alternativeName>
            <fullName evidence="19">ADP-dependent NAD(P)HX dehydratase</fullName>
        </alternativeName>
    </domain>
    <domain>
        <recommendedName>
            <fullName evidence="19">NAD(P)H-hydrate epimerase</fullName>
            <ecNumber evidence="19">5.1.99.6</ecNumber>
        </recommendedName>
    </domain>
</protein>
<keyword evidence="10 17" id="KW-0520">NAD</keyword>
<feature type="binding site" evidence="17">
    <location>
        <begin position="409"/>
        <end position="413"/>
    </location>
    <ligand>
        <name>AMP</name>
        <dbReference type="ChEBI" id="CHEBI:456215"/>
    </ligand>
</feature>
<evidence type="ECO:0000256" key="18">
    <source>
        <dbReference type="HAMAP-Rule" id="MF_01966"/>
    </source>
</evidence>
<evidence type="ECO:0000259" key="21">
    <source>
        <dbReference type="PROSITE" id="PS51383"/>
    </source>
</evidence>
<feature type="binding site" evidence="17">
    <location>
        <position position="268"/>
    </location>
    <ligand>
        <name>(6S)-NADPHX</name>
        <dbReference type="ChEBI" id="CHEBI:64076"/>
    </ligand>
</feature>
<feature type="binding site" evidence="17">
    <location>
        <position position="367"/>
    </location>
    <ligand>
        <name>(6S)-NADPHX</name>
        <dbReference type="ChEBI" id="CHEBI:64076"/>
    </ligand>
</feature>
<dbReference type="Pfam" id="PF01256">
    <property type="entry name" value="Carb_kinase"/>
    <property type="match status" value="1"/>
</dbReference>
<feature type="binding site" evidence="18">
    <location>
        <position position="168"/>
    </location>
    <ligand>
        <name>(6S)-NADPHX</name>
        <dbReference type="ChEBI" id="CHEBI:64076"/>
    </ligand>
</feature>
<feature type="domain" description="YjeF N-terminal" evidence="22">
    <location>
        <begin position="2"/>
        <end position="225"/>
    </location>
</feature>
<evidence type="ECO:0000256" key="15">
    <source>
        <dbReference type="ARBA" id="ARBA00048238"/>
    </source>
</evidence>
<evidence type="ECO:0000256" key="20">
    <source>
        <dbReference type="SAM" id="MobiDB-lite"/>
    </source>
</evidence>
<comment type="similarity">
    <text evidence="4 19">In the C-terminal section; belongs to the NnrD/CARKD family.</text>
</comment>
<comment type="cofactor">
    <cofactor evidence="18 19">
        <name>K(+)</name>
        <dbReference type="ChEBI" id="CHEBI:29103"/>
    </cofactor>
    <text evidence="18 19">Binds 1 potassium ion per subunit.</text>
</comment>
<comment type="function">
    <text evidence="18">Catalyzes the epimerization of the S- and R-forms of NAD(P)HX, a damaged form of NAD(P)H that is a result of enzymatic or heat-dependent hydration. This is a prerequisite for the S-specific NAD(P)H-hydrate dehydratase to allow the repair of both epimers of NAD(P)HX.</text>
</comment>
<evidence type="ECO:0000259" key="22">
    <source>
        <dbReference type="PROSITE" id="PS51385"/>
    </source>
</evidence>
<feature type="binding site" evidence="18">
    <location>
        <position position="61"/>
    </location>
    <ligand>
        <name>K(+)</name>
        <dbReference type="ChEBI" id="CHEBI:29103"/>
    </ligand>
</feature>
<keyword evidence="8 17" id="KW-0521">NADP</keyword>
<dbReference type="HAMAP" id="MF_01966">
    <property type="entry name" value="NADHX_epimerase"/>
    <property type="match status" value="1"/>
</dbReference>
<dbReference type="EMBL" id="JARACI010001192">
    <property type="protein sequence ID" value="MDD9208103.1"/>
    <property type="molecule type" value="Genomic_DNA"/>
</dbReference>
<dbReference type="PANTHER" id="PTHR12592:SF0">
    <property type="entry name" value="ATP-DEPENDENT (S)-NAD(P)H-HYDRATE DEHYDRATASE"/>
    <property type="match status" value="1"/>
</dbReference>
<proteinExistence type="inferred from homology"/>
<keyword evidence="11 18" id="KW-0413">Isomerase</keyword>
<evidence type="ECO:0000256" key="6">
    <source>
        <dbReference type="ARBA" id="ARBA00022741"/>
    </source>
</evidence>
<evidence type="ECO:0000256" key="5">
    <source>
        <dbReference type="ARBA" id="ARBA00022723"/>
    </source>
</evidence>
<feature type="binding site" evidence="18">
    <location>
        <begin position="133"/>
        <end position="139"/>
    </location>
    <ligand>
        <name>(6S)-NADPHX</name>
        <dbReference type="ChEBI" id="CHEBI:64076"/>
    </ligand>
</feature>
<dbReference type="EC" id="5.1.99.6" evidence="19"/>
<comment type="catalytic activity">
    <reaction evidence="15 17 19">
        <text>(6S)-NADHX + ADP = AMP + phosphate + NADH + H(+)</text>
        <dbReference type="Rhea" id="RHEA:32223"/>
        <dbReference type="ChEBI" id="CHEBI:15378"/>
        <dbReference type="ChEBI" id="CHEBI:43474"/>
        <dbReference type="ChEBI" id="CHEBI:57945"/>
        <dbReference type="ChEBI" id="CHEBI:64074"/>
        <dbReference type="ChEBI" id="CHEBI:456215"/>
        <dbReference type="ChEBI" id="CHEBI:456216"/>
        <dbReference type="EC" id="4.2.1.136"/>
    </reaction>
</comment>
<keyword evidence="5 18" id="KW-0479">Metal-binding</keyword>
<dbReference type="PIRSF" id="PIRSF017184">
    <property type="entry name" value="Nnr"/>
    <property type="match status" value="1"/>
</dbReference>
<feature type="binding site" evidence="18">
    <location>
        <position position="171"/>
    </location>
    <ligand>
        <name>K(+)</name>
        <dbReference type="ChEBI" id="CHEBI:29103"/>
    </ligand>
</feature>
<comment type="caution">
    <text evidence="23">The sequence shown here is derived from an EMBL/GenBank/DDBJ whole genome shotgun (WGS) entry which is preliminary data.</text>
</comment>
<sequence>MIRAWSSTEVVAAERPMLDAGVPLMEQAAFALASHVTRALRRAGHRVPGSVVLLLVGGGNNGGDALHAGAHLARRGAQVHAALLTDRAHPEGLAAARRSGVRVHQVLEDGVPPTERVLGLARRAGVWVDGVTGVGAGGGLRHPVAEVVRSLAADRAGWPQEPMVVAVDVPSGIGVDDGTVPGPVLPADMTVTMGAAKPGLLLPPAAELAGRLEVVDLALPLPAGGAPAVCRLTSADVADLWPRPTSSDHKYTRGVLGVLAGSTTFPGAAVLSVAGAVRTGLGMVRYLGPPGATTLVHARHPEVVAVPGRVQAWVIGPGVDADDPGRAEQAQDAIEEALAAGVPVVLDAGALQLLPEDLPDSAVLTPHAGELATLLGSRGEAVTRDEVEAAPARHARLAAELTGAMVLLKGATTVVAGPTGPLYAQADAPPWLAAAGAGDVLAGVLGALLAPYGDRLQELLDSGEDVTAGVARLAAAAVVVHGEAAQHAAGLHGPDPGPGRPLSAGDVADALPTAVGQILA</sequence>
<dbReference type="InterPro" id="IPR000631">
    <property type="entry name" value="CARKD"/>
</dbReference>
<comment type="function">
    <text evidence="17">Catalyzes the dehydration of the S-form of NAD(P)HX at the expense of ADP, which is converted to AMP. Together with NAD(P)HX epimerase, which catalyzes the epimerization of the S- and R-forms, the enzyme allows the repair of both epimers of NAD(P)HX, a damaged form of NAD(P)H that is a result of enzymatic or heat-dependent hydration.</text>
</comment>
<dbReference type="PROSITE" id="PS51385">
    <property type="entry name" value="YJEF_N"/>
    <property type="match status" value="1"/>
</dbReference>
<feature type="binding site" evidence="18">
    <location>
        <begin position="60"/>
        <end position="64"/>
    </location>
    <ligand>
        <name>(6S)-NADPHX</name>
        <dbReference type="ChEBI" id="CHEBI:64076"/>
    </ligand>
</feature>
<comment type="cofactor">
    <cofactor evidence="17">
        <name>Mg(2+)</name>
        <dbReference type="ChEBI" id="CHEBI:18420"/>
    </cofactor>
</comment>
<comment type="function">
    <text evidence="14 19">Bifunctional enzyme that catalyzes the epimerization of the S- and R-forms of NAD(P)HX and the dehydration of the S-form of NAD(P)HX at the expense of ADP, which is converted to AMP. This allows the repair of both epimers of NAD(P)HX, a damaged form of NAD(P)H that is a result of enzymatic or heat-dependent hydration.</text>
</comment>
<dbReference type="PANTHER" id="PTHR12592">
    <property type="entry name" value="ATP-DEPENDENT (S)-NAD(P)H-HYDRATE DEHYDRATASE FAMILY MEMBER"/>
    <property type="match status" value="1"/>
</dbReference>
<dbReference type="SUPFAM" id="SSF53613">
    <property type="entry name" value="Ribokinase-like"/>
    <property type="match status" value="1"/>
</dbReference>
<keyword evidence="6 17" id="KW-0547">Nucleotide-binding</keyword>
<dbReference type="CDD" id="cd01171">
    <property type="entry name" value="YXKO-related"/>
    <property type="match status" value="1"/>
</dbReference>
<evidence type="ECO:0000256" key="8">
    <source>
        <dbReference type="ARBA" id="ARBA00022857"/>
    </source>
</evidence>
<gene>
    <name evidence="18" type="primary">nnrE</name>
    <name evidence="17" type="synonym">nnrD</name>
    <name evidence="23" type="ORF">PU560_16755</name>
</gene>
<comment type="subunit">
    <text evidence="17">Homotetramer.</text>
</comment>
<dbReference type="Pfam" id="PF03853">
    <property type="entry name" value="YjeF_N"/>
    <property type="match status" value="1"/>
</dbReference>
<accession>A0ABT5U1B6</accession>
<feature type="binding site" evidence="17">
    <location>
        <position position="438"/>
    </location>
    <ligand>
        <name>AMP</name>
        <dbReference type="ChEBI" id="CHEBI:456215"/>
    </ligand>
</feature>
<keyword evidence="12 17" id="KW-0456">Lyase</keyword>
<evidence type="ECO:0000256" key="16">
    <source>
        <dbReference type="ARBA" id="ARBA00049209"/>
    </source>
</evidence>
<evidence type="ECO:0000256" key="4">
    <source>
        <dbReference type="ARBA" id="ARBA00009524"/>
    </source>
</evidence>
<reference evidence="23" key="1">
    <citation type="submission" date="2023-02" db="EMBL/GenBank/DDBJ databases">
        <title>Georgenia sp.10Sc9-8, isolated from a soil sample collected from the Taklamakan desert.</title>
        <authorList>
            <person name="Liu S."/>
        </authorList>
    </citation>
    <scope>NUCLEOTIDE SEQUENCE</scope>
    <source>
        <strain evidence="23">10Sc9-8</strain>
    </source>
</reference>
<evidence type="ECO:0000256" key="11">
    <source>
        <dbReference type="ARBA" id="ARBA00023235"/>
    </source>
</evidence>
<dbReference type="PROSITE" id="PS01050">
    <property type="entry name" value="YJEF_C_2"/>
    <property type="match status" value="1"/>
</dbReference>
<dbReference type="EC" id="4.2.1.136" evidence="19"/>
<organism evidence="23 24">
    <name type="scientific">Georgenia halotolerans</name>
    <dbReference type="NCBI Taxonomy" id="3028317"/>
    <lineage>
        <taxon>Bacteria</taxon>
        <taxon>Bacillati</taxon>
        <taxon>Actinomycetota</taxon>
        <taxon>Actinomycetes</taxon>
        <taxon>Micrococcales</taxon>
        <taxon>Bogoriellaceae</taxon>
        <taxon>Georgenia</taxon>
    </lineage>
</organism>
<keyword evidence="9 18" id="KW-0630">Potassium</keyword>
<dbReference type="InterPro" id="IPR036652">
    <property type="entry name" value="YjeF_N_dom_sf"/>
</dbReference>
<feature type="region of interest" description="Disordered" evidence="20">
    <location>
        <begin position="487"/>
        <end position="506"/>
    </location>
</feature>
<evidence type="ECO:0000256" key="10">
    <source>
        <dbReference type="ARBA" id="ARBA00023027"/>
    </source>
</evidence>
<dbReference type="InterPro" id="IPR017953">
    <property type="entry name" value="Carbohydrate_kinase_pred_CS"/>
</dbReference>
<dbReference type="InterPro" id="IPR029056">
    <property type="entry name" value="Ribokinase-like"/>
</dbReference>
<evidence type="ECO:0000256" key="2">
    <source>
        <dbReference type="ARBA" id="ARBA00000909"/>
    </source>
</evidence>
<evidence type="ECO:0000256" key="9">
    <source>
        <dbReference type="ARBA" id="ARBA00022958"/>
    </source>
</evidence>
<evidence type="ECO:0000256" key="19">
    <source>
        <dbReference type="PIRNR" id="PIRNR017184"/>
    </source>
</evidence>
<dbReference type="InterPro" id="IPR030677">
    <property type="entry name" value="Nnr"/>
</dbReference>
<feature type="binding site" evidence="17">
    <location>
        <position position="439"/>
    </location>
    <ligand>
        <name>(6S)-NADPHX</name>
        <dbReference type="ChEBI" id="CHEBI:64076"/>
    </ligand>
</feature>
<dbReference type="Gene3D" id="3.40.50.10260">
    <property type="entry name" value="YjeF N-terminal domain"/>
    <property type="match status" value="1"/>
</dbReference>
<evidence type="ECO:0000256" key="14">
    <source>
        <dbReference type="ARBA" id="ARBA00025153"/>
    </source>
</evidence>
<comment type="catalytic activity">
    <reaction evidence="16 17 19">
        <text>(6S)-NADPHX + ADP = AMP + phosphate + NADPH + H(+)</text>
        <dbReference type="Rhea" id="RHEA:32235"/>
        <dbReference type="ChEBI" id="CHEBI:15378"/>
        <dbReference type="ChEBI" id="CHEBI:43474"/>
        <dbReference type="ChEBI" id="CHEBI:57783"/>
        <dbReference type="ChEBI" id="CHEBI:64076"/>
        <dbReference type="ChEBI" id="CHEBI:456215"/>
        <dbReference type="ChEBI" id="CHEBI:456216"/>
        <dbReference type="EC" id="4.2.1.136"/>
    </reaction>
</comment>
<keyword evidence="13" id="KW-0511">Multifunctional enzyme</keyword>
<evidence type="ECO:0000256" key="7">
    <source>
        <dbReference type="ARBA" id="ARBA00022840"/>
    </source>
</evidence>
<comment type="catalytic activity">
    <reaction evidence="2 18 19">
        <text>(6R)-NADPHX = (6S)-NADPHX</text>
        <dbReference type="Rhea" id="RHEA:32227"/>
        <dbReference type="ChEBI" id="CHEBI:64076"/>
        <dbReference type="ChEBI" id="CHEBI:64077"/>
        <dbReference type="EC" id="5.1.99.6"/>
    </reaction>
</comment>
<feature type="binding site" evidence="17">
    <location>
        <position position="318"/>
    </location>
    <ligand>
        <name>(6S)-NADPHX</name>
        <dbReference type="ChEBI" id="CHEBI:64076"/>
    </ligand>
</feature>
<dbReference type="HAMAP" id="MF_01965">
    <property type="entry name" value="NADHX_dehydratase"/>
    <property type="match status" value="1"/>
</dbReference>
<evidence type="ECO:0000256" key="3">
    <source>
        <dbReference type="ARBA" id="ARBA00006001"/>
    </source>
</evidence>
<dbReference type="SUPFAM" id="SSF64153">
    <property type="entry name" value="YjeF N-terminal domain-like"/>
    <property type="match status" value="1"/>
</dbReference>
<evidence type="ECO:0000256" key="1">
    <source>
        <dbReference type="ARBA" id="ARBA00000013"/>
    </source>
</evidence>
<keyword evidence="24" id="KW-1185">Reference proteome</keyword>
<dbReference type="InterPro" id="IPR004443">
    <property type="entry name" value="YjeF_N_dom"/>
</dbReference>
<dbReference type="Gene3D" id="3.40.1190.20">
    <property type="match status" value="1"/>
</dbReference>
<evidence type="ECO:0000256" key="17">
    <source>
        <dbReference type="HAMAP-Rule" id="MF_01965"/>
    </source>
</evidence>
<evidence type="ECO:0000256" key="13">
    <source>
        <dbReference type="ARBA" id="ARBA00023268"/>
    </source>
</evidence>
<comment type="caution">
    <text evidence="18">Lacks conserved residue(s) required for the propagation of feature annotation.</text>
</comment>
<comment type="catalytic activity">
    <reaction evidence="1 18 19">
        <text>(6R)-NADHX = (6S)-NADHX</text>
        <dbReference type="Rhea" id="RHEA:32215"/>
        <dbReference type="ChEBI" id="CHEBI:64074"/>
        <dbReference type="ChEBI" id="CHEBI:64075"/>
        <dbReference type="EC" id="5.1.99.6"/>
    </reaction>
</comment>
<dbReference type="PROSITE" id="PS51383">
    <property type="entry name" value="YJEF_C_3"/>
    <property type="match status" value="1"/>
</dbReference>